<dbReference type="Proteomes" id="UP001500456">
    <property type="component" value="Unassembled WGS sequence"/>
</dbReference>
<name>A0ABP7S107_9ACTN</name>
<gene>
    <name evidence="1" type="ORF">GCM10022232_50770</name>
</gene>
<keyword evidence="2" id="KW-1185">Reference proteome</keyword>
<reference evidence="2" key="1">
    <citation type="journal article" date="2019" name="Int. J. Syst. Evol. Microbiol.">
        <title>The Global Catalogue of Microorganisms (GCM) 10K type strain sequencing project: providing services to taxonomists for standard genome sequencing and annotation.</title>
        <authorList>
            <consortium name="The Broad Institute Genomics Platform"/>
            <consortium name="The Broad Institute Genome Sequencing Center for Infectious Disease"/>
            <person name="Wu L."/>
            <person name="Ma J."/>
        </authorList>
    </citation>
    <scope>NUCLEOTIDE SEQUENCE [LARGE SCALE GENOMIC DNA]</scope>
    <source>
        <strain evidence="2">JCM 16924</strain>
    </source>
</reference>
<accession>A0ABP7S107</accession>
<protein>
    <submittedName>
        <fullName evidence="1">Uncharacterized protein</fullName>
    </submittedName>
</protein>
<proteinExistence type="predicted"/>
<evidence type="ECO:0000313" key="2">
    <source>
        <dbReference type="Proteomes" id="UP001500456"/>
    </source>
</evidence>
<dbReference type="EMBL" id="BAAAZX010000015">
    <property type="protein sequence ID" value="GAA4005123.1"/>
    <property type="molecule type" value="Genomic_DNA"/>
</dbReference>
<comment type="caution">
    <text evidence="1">The sequence shown here is derived from an EMBL/GenBank/DDBJ whole genome shotgun (WGS) entry which is preliminary data.</text>
</comment>
<sequence>MPQLPLTWVQALVVTETVEPVVLTEIPETAAAGVAVRASGSAAAATVRPERRSS</sequence>
<organism evidence="1 2">
    <name type="scientific">Streptomyces plumbiresistens</name>
    <dbReference type="NCBI Taxonomy" id="511811"/>
    <lineage>
        <taxon>Bacteria</taxon>
        <taxon>Bacillati</taxon>
        <taxon>Actinomycetota</taxon>
        <taxon>Actinomycetes</taxon>
        <taxon>Kitasatosporales</taxon>
        <taxon>Streptomycetaceae</taxon>
        <taxon>Streptomyces</taxon>
    </lineage>
</organism>
<evidence type="ECO:0000313" key="1">
    <source>
        <dbReference type="EMBL" id="GAA4005123.1"/>
    </source>
</evidence>